<dbReference type="EMBL" id="FODS01000006">
    <property type="protein sequence ID" value="SEO53933.1"/>
    <property type="molecule type" value="Genomic_DNA"/>
</dbReference>
<dbReference type="PROSITE" id="PS51257">
    <property type="entry name" value="PROKAR_LIPOPROTEIN"/>
    <property type="match status" value="1"/>
</dbReference>
<organism evidence="2 3">
    <name type="scientific">Salinihabitans flavidus</name>
    <dbReference type="NCBI Taxonomy" id="569882"/>
    <lineage>
        <taxon>Bacteria</taxon>
        <taxon>Pseudomonadati</taxon>
        <taxon>Pseudomonadota</taxon>
        <taxon>Alphaproteobacteria</taxon>
        <taxon>Rhodobacterales</taxon>
        <taxon>Roseobacteraceae</taxon>
        <taxon>Salinihabitans</taxon>
    </lineage>
</organism>
<proteinExistence type="predicted"/>
<feature type="region of interest" description="Disordered" evidence="1">
    <location>
        <begin position="24"/>
        <end position="107"/>
    </location>
</feature>
<feature type="region of interest" description="Disordered" evidence="1">
    <location>
        <begin position="193"/>
        <end position="212"/>
    </location>
</feature>
<gene>
    <name evidence="2" type="ORF">SAMN04490248_106176</name>
</gene>
<dbReference type="STRING" id="569882.SAMN04490248_106176"/>
<dbReference type="AlphaFoldDB" id="A0A1H8QJF5"/>
<dbReference type="OrthoDB" id="7951357at2"/>
<protein>
    <recommendedName>
        <fullName evidence="4">Excalibur calcium-binding domain-containing protein</fullName>
    </recommendedName>
</protein>
<accession>A0A1H8QJF5</accession>
<name>A0A1H8QJF5_9RHOB</name>
<evidence type="ECO:0000313" key="2">
    <source>
        <dbReference type="EMBL" id="SEO53933.1"/>
    </source>
</evidence>
<sequence length="223" mass="24212">MRAIISGVALLALTACDPAIPDSGPGIGFDNPANSPQMRERREAAVTGNALPPAQAVSEEALATLERTQPETSRPAERSNLENVASEDADGGTNGISDENDFQAVEDRRTIETDAERMARLRQQYKVIQPEAMPERSDTGPNIVDYALSTTNPVGTRIYNRLGFNAEARFRRNCARYASPDKAQIAFLSLGGPEVDRRGLDPDGDGYACDWDPTPFRRAVSSD</sequence>
<dbReference type="Proteomes" id="UP000198893">
    <property type="component" value="Unassembled WGS sequence"/>
</dbReference>
<evidence type="ECO:0000313" key="3">
    <source>
        <dbReference type="Proteomes" id="UP000198893"/>
    </source>
</evidence>
<reference evidence="2 3" key="1">
    <citation type="submission" date="2016-10" db="EMBL/GenBank/DDBJ databases">
        <authorList>
            <person name="de Groot N.N."/>
        </authorList>
    </citation>
    <scope>NUCLEOTIDE SEQUENCE [LARGE SCALE GENOMIC DNA]</scope>
    <source>
        <strain evidence="2 3">DSM 27842</strain>
    </source>
</reference>
<keyword evidence="3" id="KW-1185">Reference proteome</keyword>
<dbReference type="RefSeq" id="WP_093117075.1">
    <property type="nucleotide sequence ID" value="NZ_FODS01000006.1"/>
</dbReference>
<evidence type="ECO:0000256" key="1">
    <source>
        <dbReference type="SAM" id="MobiDB-lite"/>
    </source>
</evidence>
<evidence type="ECO:0008006" key="4">
    <source>
        <dbReference type="Google" id="ProtNLM"/>
    </source>
</evidence>